<keyword evidence="2" id="KW-1185">Reference proteome</keyword>
<organism evidence="1 2">
    <name type="scientific">Pendulispora brunnea</name>
    <dbReference type="NCBI Taxonomy" id="2905690"/>
    <lineage>
        <taxon>Bacteria</taxon>
        <taxon>Pseudomonadati</taxon>
        <taxon>Myxococcota</taxon>
        <taxon>Myxococcia</taxon>
        <taxon>Myxococcales</taxon>
        <taxon>Sorangiineae</taxon>
        <taxon>Pendulisporaceae</taxon>
        <taxon>Pendulispora</taxon>
    </lineage>
</organism>
<protein>
    <submittedName>
        <fullName evidence="1">Uncharacterized protein</fullName>
    </submittedName>
</protein>
<evidence type="ECO:0000313" key="1">
    <source>
        <dbReference type="EMBL" id="WXA94929.1"/>
    </source>
</evidence>
<dbReference type="InterPro" id="IPR045864">
    <property type="entry name" value="aa-tRNA-synth_II/BPL/LPL"/>
</dbReference>
<dbReference type="RefSeq" id="WP_394845537.1">
    <property type="nucleotide sequence ID" value="NZ_CP089982.1"/>
</dbReference>
<gene>
    <name evidence="1" type="ORF">LZC95_51970</name>
</gene>
<dbReference type="Proteomes" id="UP001379533">
    <property type="component" value="Chromosome"/>
</dbReference>
<reference evidence="1 2" key="1">
    <citation type="submission" date="2021-12" db="EMBL/GenBank/DDBJ databases">
        <title>Discovery of the Pendulisporaceae a myxobacterial family with distinct sporulation behavior and unique specialized metabolism.</title>
        <authorList>
            <person name="Garcia R."/>
            <person name="Popoff A."/>
            <person name="Bader C.D."/>
            <person name="Loehr J."/>
            <person name="Walesch S."/>
            <person name="Walt C."/>
            <person name="Boldt J."/>
            <person name="Bunk B."/>
            <person name="Haeckl F.J.F.P.J."/>
            <person name="Gunesch A.P."/>
            <person name="Birkelbach J."/>
            <person name="Nuebel U."/>
            <person name="Pietschmann T."/>
            <person name="Bach T."/>
            <person name="Mueller R."/>
        </authorList>
    </citation>
    <scope>NUCLEOTIDE SEQUENCE [LARGE SCALE GENOMIC DNA]</scope>
    <source>
        <strain evidence="1 2">MSr12523</strain>
    </source>
</reference>
<name>A0ABZ2KDJ3_9BACT</name>
<dbReference type="EMBL" id="CP089982">
    <property type="protein sequence ID" value="WXA94929.1"/>
    <property type="molecule type" value="Genomic_DNA"/>
</dbReference>
<evidence type="ECO:0000313" key="2">
    <source>
        <dbReference type="Proteomes" id="UP001379533"/>
    </source>
</evidence>
<accession>A0ABZ2KDJ3</accession>
<dbReference type="Gene3D" id="3.30.930.10">
    <property type="entry name" value="Bira Bifunctional Protein, Domain 2"/>
    <property type="match status" value="1"/>
</dbReference>
<sequence length="398" mass="44452">MSAVDDPPRVPESPLDTTSRLAARIAERVAGLPEAPRIDELLARKLRGNEFTTLLLHGLRQRALQRTFGDVREQALRSPMVRASTIDARRIHALDGVLFDCARDFEAVDLAPVEPLGAAACVGVDPNNVLGAARFAEVASDASVGLALHAAWVRRREASRETLRWCASQRVLRLQPFDRPEYSPHFRLFALATSARAPQAADDDRAERQSILEHLAVWAELAQRLPEAGFDVARARVVLSDTRVVKAYLRARVPHVDIESMARGVRANRPESTLEALREAGVAERQMADDWCDDPLVRGMPELERARALQDEVAKPLQARFPQLSVAYDLTRLQGLHYYRGPFLQVWFQRESGMELPIGDGGAVSWMQGLLSDRRQRFTISGMGSELLVKLFCLEEKK</sequence>
<proteinExistence type="predicted"/>